<evidence type="ECO:0000256" key="8">
    <source>
        <dbReference type="SAM" id="MobiDB-lite"/>
    </source>
</evidence>
<reference evidence="12 13" key="1">
    <citation type="journal article" date="2013" name="Nature">
        <title>Insights into bilaterian evolution from three spiralian genomes.</title>
        <authorList>
            <person name="Simakov O."/>
            <person name="Marletaz F."/>
            <person name="Cho S.J."/>
            <person name="Edsinger-Gonzales E."/>
            <person name="Havlak P."/>
            <person name="Hellsten U."/>
            <person name="Kuo D.H."/>
            <person name="Larsson T."/>
            <person name="Lv J."/>
            <person name="Arendt D."/>
            <person name="Savage R."/>
            <person name="Osoegawa K."/>
            <person name="de Jong P."/>
            <person name="Grimwood J."/>
            <person name="Chapman J.A."/>
            <person name="Shapiro H."/>
            <person name="Aerts A."/>
            <person name="Otillar R.P."/>
            <person name="Terry A.Y."/>
            <person name="Boore J.L."/>
            <person name="Grigoriev I.V."/>
            <person name="Lindberg D.R."/>
            <person name="Seaver E.C."/>
            <person name="Weisblat D.A."/>
            <person name="Putnam N.H."/>
            <person name="Rokhsar D.S."/>
        </authorList>
    </citation>
    <scope>NUCLEOTIDE SEQUENCE [LARGE SCALE GENOMIC DNA]</scope>
</reference>
<evidence type="ECO:0000256" key="1">
    <source>
        <dbReference type="ARBA" id="ARBA00004496"/>
    </source>
</evidence>
<dbReference type="InterPro" id="IPR001005">
    <property type="entry name" value="SANT/Myb"/>
</dbReference>
<evidence type="ECO:0000313" key="13">
    <source>
        <dbReference type="Proteomes" id="UP000030746"/>
    </source>
</evidence>
<dbReference type="GO" id="GO:0051083">
    <property type="term" value="P:'de novo' cotranslational protein folding"/>
    <property type="evidence" value="ECO:0007669"/>
    <property type="project" value="InterPro"/>
</dbReference>
<dbReference type="PROSITE" id="PS50076">
    <property type="entry name" value="DNAJ_2"/>
    <property type="match status" value="1"/>
</dbReference>
<dbReference type="GO" id="GO:0030544">
    <property type="term" value="F:Hsp70 protein binding"/>
    <property type="evidence" value="ECO:0007669"/>
    <property type="project" value="InterPro"/>
</dbReference>
<dbReference type="InterPro" id="IPR042569">
    <property type="entry name" value="RAC_head_sf"/>
</dbReference>
<feature type="region of interest" description="Disordered" evidence="8">
    <location>
        <begin position="43"/>
        <end position="67"/>
    </location>
</feature>
<feature type="domain" description="SANT" evidence="11">
    <location>
        <begin position="552"/>
        <end position="602"/>
    </location>
</feature>
<dbReference type="OMA" id="SFWYDFD"/>
<feature type="compositionally biased region" description="Acidic residues" evidence="8">
    <location>
        <begin position="56"/>
        <end position="66"/>
    </location>
</feature>
<dbReference type="InterPro" id="IPR036869">
    <property type="entry name" value="J_dom_sf"/>
</dbReference>
<dbReference type="SMART" id="SM00271">
    <property type="entry name" value="DnaJ"/>
    <property type="match status" value="1"/>
</dbReference>
<dbReference type="FunFam" id="1.10.10.60:FF:000180">
    <property type="entry name" value="DnaJ (Hsp40) homolog, subfamily C, member 2"/>
    <property type="match status" value="1"/>
</dbReference>
<dbReference type="SUPFAM" id="SSF46565">
    <property type="entry name" value="Chaperone J-domain"/>
    <property type="match status" value="1"/>
</dbReference>
<keyword evidence="7" id="KW-0175">Coiled coil</keyword>
<dbReference type="GO" id="GO:0005829">
    <property type="term" value="C:cytosol"/>
    <property type="evidence" value="ECO:0007669"/>
    <property type="project" value="TreeGrafter"/>
</dbReference>
<dbReference type="InterPro" id="IPR032003">
    <property type="entry name" value="RAC_head"/>
</dbReference>
<feature type="compositionally biased region" description="Basic and acidic residues" evidence="8">
    <location>
        <begin position="276"/>
        <end position="286"/>
    </location>
</feature>
<evidence type="ECO:0000313" key="12">
    <source>
        <dbReference type="EMBL" id="ESO91408.1"/>
    </source>
</evidence>
<dbReference type="SMART" id="SM00717">
    <property type="entry name" value="SANT"/>
    <property type="match status" value="2"/>
</dbReference>
<feature type="compositionally biased region" description="Polar residues" evidence="8">
    <location>
        <begin position="538"/>
        <end position="550"/>
    </location>
</feature>
<evidence type="ECO:0000256" key="7">
    <source>
        <dbReference type="SAM" id="Coils"/>
    </source>
</evidence>
<dbReference type="PANTHER" id="PTHR43999">
    <property type="entry name" value="DNAJ HOMOLOG SUBFAMILY C MEMBER 2"/>
    <property type="match status" value="1"/>
</dbReference>
<dbReference type="PROSITE" id="PS51293">
    <property type="entry name" value="SANT"/>
    <property type="match status" value="1"/>
</dbReference>
<protein>
    <submittedName>
        <fullName evidence="12">Uncharacterized protein</fullName>
    </submittedName>
</protein>
<dbReference type="CDD" id="cd00167">
    <property type="entry name" value="SANT"/>
    <property type="match status" value="1"/>
</dbReference>
<feature type="domain" description="Myb-like" evidence="10">
    <location>
        <begin position="544"/>
        <end position="598"/>
    </location>
</feature>
<dbReference type="InterPro" id="IPR001623">
    <property type="entry name" value="DnaJ_domain"/>
</dbReference>
<dbReference type="InterPro" id="IPR017884">
    <property type="entry name" value="SANT_dom"/>
</dbReference>
<dbReference type="CDD" id="cd06257">
    <property type="entry name" value="DnaJ"/>
    <property type="match status" value="1"/>
</dbReference>
<dbReference type="Gene3D" id="1.10.10.60">
    <property type="entry name" value="Homeodomain-like"/>
    <property type="match status" value="2"/>
</dbReference>
<dbReference type="Pfam" id="PF21884">
    <property type="entry name" value="ZUO1-like_ZHD"/>
    <property type="match status" value="1"/>
</dbReference>
<dbReference type="KEGG" id="lgi:LOTGIDRAFT_93548"/>
<keyword evidence="2" id="KW-0963">Cytoplasm</keyword>
<evidence type="ECO:0000256" key="5">
    <source>
        <dbReference type="ARBA" id="ARBA00023186"/>
    </source>
</evidence>
<keyword evidence="4" id="KW-0010">Activator</keyword>
<keyword evidence="5" id="KW-0143">Chaperone</keyword>
<dbReference type="AlphaFoldDB" id="V3ZJG1"/>
<keyword evidence="6" id="KW-0539">Nucleus</keyword>
<dbReference type="Pfam" id="PF16717">
    <property type="entry name" value="RAC_head"/>
    <property type="match status" value="1"/>
</dbReference>
<proteinExistence type="predicted"/>
<feature type="compositionally biased region" description="Basic and acidic residues" evidence="8">
    <location>
        <begin position="293"/>
        <end position="343"/>
    </location>
</feature>
<dbReference type="Gene3D" id="1.10.287.110">
    <property type="entry name" value="DnaJ domain"/>
    <property type="match status" value="1"/>
</dbReference>
<accession>V3ZJG1</accession>
<dbReference type="STRING" id="225164.V3ZJG1"/>
<dbReference type="InterPro" id="IPR009057">
    <property type="entry name" value="Homeodomain-like_sf"/>
</dbReference>
<dbReference type="GO" id="GO:0043022">
    <property type="term" value="F:ribosome binding"/>
    <property type="evidence" value="ECO:0007669"/>
    <property type="project" value="InterPro"/>
</dbReference>
<evidence type="ECO:0000259" key="9">
    <source>
        <dbReference type="PROSITE" id="PS50076"/>
    </source>
</evidence>
<dbReference type="OrthoDB" id="1690618at2759"/>
<dbReference type="Pfam" id="PF23082">
    <property type="entry name" value="Myb_DNA-binding_2"/>
    <property type="match status" value="1"/>
</dbReference>
<dbReference type="EMBL" id="KB202283">
    <property type="protein sequence ID" value="ESO91408.1"/>
    <property type="molecule type" value="Genomic_DNA"/>
</dbReference>
<evidence type="ECO:0000259" key="10">
    <source>
        <dbReference type="PROSITE" id="PS50090"/>
    </source>
</evidence>
<evidence type="ECO:0000256" key="4">
    <source>
        <dbReference type="ARBA" id="ARBA00023159"/>
    </source>
</evidence>
<feature type="domain" description="J" evidence="9">
    <location>
        <begin position="83"/>
        <end position="156"/>
    </location>
</feature>
<dbReference type="InterPro" id="IPR044634">
    <property type="entry name" value="Zuotin/DnaJC2"/>
</dbReference>
<dbReference type="SUPFAM" id="SSF46689">
    <property type="entry name" value="Homeodomain-like"/>
    <property type="match status" value="2"/>
</dbReference>
<name>V3ZJG1_LOTGI</name>
<dbReference type="Proteomes" id="UP000030746">
    <property type="component" value="Unassembled WGS sequence"/>
</dbReference>
<dbReference type="CTD" id="20252975"/>
<dbReference type="Pfam" id="PF00226">
    <property type="entry name" value="DnaJ"/>
    <property type="match status" value="1"/>
</dbReference>
<organism evidence="12 13">
    <name type="scientific">Lottia gigantea</name>
    <name type="common">Giant owl limpet</name>
    <dbReference type="NCBI Taxonomy" id="225164"/>
    <lineage>
        <taxon>Eukaryota</taxon>
        <taxon>Metazoa</taxon>
        <taxon>Spiralia</taxon>
        <taxon>Lophotrochozoa</taxon>
        <taxon>Mollusca</taxon>
        <taxon>Gastropoda</taxon>
        <taxon>Patellogastropoda</taxon>
        <taxon>Lottioidea</taxon>
        <taxon>Lottiidae</taxon>
        <taxon>Lottia</taxon>
    </lineage>
</organism>
<feature type="region of interest" description="Disordered" evidence="8">
    <location>
        <begin position="276"/>
        <end position="343"/>
    </location>
</feature>
<dbReference type="Pfam" id="PF00249">
    <property type="entry name" value="Myb_DNA-binding"/>
    <property type="match status" value="1"/>
</dbReference>
<feature type="non-terminal residue" evidence="12">
    <location>
        <position position="1"/>
    </location>
</feature>
<gene>
    <name evidence="12" type="ORF">LOTGIDRAFT_93548</name>
</gene>
<feature type="non-terminal residue" evidence="12">
    <location>
        <position position="609"/>
    </location>
</feature>
<dbReference type="GO" id="GO:0006450">
    <property type="term" value="P:regulation of translational fidelity"/>
    <property type="evidence" value="ECO:0007669"/>
    <property type="project" value="InterPro"/>
</dbReference>
<dbReference type="PANTHER" id="PTHR43999:SF1">
    <property type="entry name" value="DNAJ HOMOLOG SUBFAMILY C MEMBER 2"/>
    <property type="match status" value="1"/>
</dbReference>
<feature type="coiled-coil region" evidence="7">
    <location>
        <begin position="404"/>
        <end position="431"/>
    </location>
</feature>
<evidence type="ECO:0000256" key="2">
    <source>
        <dbReference type="ARBA" id="ARBA00022490"/>
    </source>
</evidence>
<evidence type="ECO:0000256" key="3">
    <source>
        <dbReference type="ARBA" id="ARBA00022737"/>
    </source>
</evidence>
<feature type="region of interest" description="Disordered" evidence="8">
    <location>
        <begin position="516"/>
        <end position="554"/>
    </location>
</feature>
<evidence type="ECO:0000256" key="6">
    <source>
        <dbReference type="ARBA" id="ARBA00023242"/>
    </source>
</evidence>
<dbReference type="RefSeq" id="XP_009058099.1">
    <property type="nucleotide sequence ID" value="XM_009059851.1"/>
</dbReference>
<keyword evidence="13" id="KW-1185">Reference proteome</keyword>
<dbReference type="HOGENOM" id="CLU_019916_0_0_1"/>
<sequence>ILPCAGDGDTTGIIKKLSVCTILSVEPVGRWYESYQSRLNSKHSISQHSLNSSSSDESEDEDDGIDNTEYLMSLNPKEWKNQDHYNVLGLENLRYKATEDEIKKAYKKQVLKHHPDKRKSRGLIVKEGDDDYFTCITRAWETLGVPLKRRSYDSVDPEFDDEVPSNKTYSKDKFYKTFRPVFEMNSRWSKKTPVPKLGDSNTPYDDVDDFYAFWYDFDSWREFSYLDEEEKEKGENRDERRWIEKQNKAARQKRKKEETSRIRQLVDNSYANDPRVLKYKEDEKAKKAATKKAKQDAIKQKQEAEEAERREKEEEEKRRQQKIKDENKAKAEAAKREREEQDKALKTERKLLMDSAKERNYFANNDDERVKNILEVDKLARLLSLVNLKELNEQIQSSDDNGAKSAYQTQVKKMNAQLEEEKRKQVQALHKKKGSDNRDMGKEWSEGELQYLIKAVNLFPAGTQDRWEVIAKFIKQHISSFGKNAKDVLAKAKDLQKNDGFMKESADKKAFEKFSETHKTAPAASLSGVPSERLESVAEQQIRQTGTNPAPWSAEEQKLLEQALKTFNSSTPERWERIAEAVPTRSKKDCMKRYKELCEAIKAKKAVQQ</sequence>
<keyword evidence="3" id="KW-0677">Repeat</keyword>
<dbReference type="Gene3D" id="1.10.8.840">
    <property type="entry name" value="Ribosome-associated complex head domain"/>
    <property type="match status" value="1"/>
</dbReference>
<dbReference type="InterPro" id="IPR054076">
    <property type="entry name" value="ZUO1-like_ZHD"/>
</dbReference>
<evidence type="ECO:0000259" key="11">
    <source>
        <dbReference type="PROSITE" id="PS51293"/>
    </source>
</evidence>
<dbReference type="PROSITE" id="PS50090">
    <property type="entry name" value="MYB_LIKE"/>
    <property type="match status" value="1"/>
</dbReference>
<comment type="subcellular location">
    <subcellularLocation>
        <location evidence="1">Cytoplasm</location>
    </subcellularLocation>
</comment>
<dbReference type="GeneID" id="20252975"/>